<gene>
    <name evidence="2" type="ORF">WJX72_009976</name>
</gene>
<reference evidence="2 3" key="1">
    <citation type="journal article" date="2024" name="Nat. Commun.">
        <title>Phylogenomics reveals the evolutionary origins of lichenization in chlorophyte algae.</title>
        <authorList>
            <person name="Puginier C."/>
            <person name="Libourel C."/>
            <person name="Otte J."/>
            <person name="Skaloud P."/>
            <person name="Haon M."/>
            <person name="Grisel S."/>
            <person name="Petersen M."/>
            <person name="Berrin J.G."/>
            <person name="Delaux P.M."/>
            <person name="Dal Grande F."/>
            <person name="Keller J."/>
        </authorList>
    </citation>
    <scope>NUCLEOTIDE SEQUENCE [LARGE SCALE GENOMIC DNA]</scope>
    <source>
        <strain evidence="2 3">SAG 2043</strain>
    </source>
</reference>
<dbReference type="AlphaFoldDB" id="A0AAW1PTJ9"/>
<evidence type="ECO:0000256" key="1">
    <source>
        <dbReference type="SAM" id="SignalP"/>
    </source>
</evidence>
<name>A0AAW1PTJ9_9CHLO</name>
<evidence type="ECO:0000313" key="3">
    <source>
        <dbReference type="Proteomes" id="UP001489004"/>
    </source>
</evidence>
<organism evidence="2 3">
    <name type="scientific">[Myrmecia] bisecta</name>
    <dbReference type="NCBI Taxonomy" id="41462"/>
    <lineage>
        <taxon>Eukaryota</taxon>
        <taxon>Viridiplantae</taxon>
        <taxon>Chlorophyta</taxon>
        <taxon>core chlorophytes</taxon>
        <taxon>Trebouxiophyceae</taxon>
        <taxon>Trebouxiales</taxon>
        <taxon>Trebouxiaceae</taxon>
        <taxon>Myrmecia</taxon>
    </lineage>
</organism>
<evidence type="ECO:0000313" key="2">
    <source>
        <dbReference type="EMBL" id="KAK9813160.1"/>
    </source>
</evidence>
<accession>A0AAW1PTJ9</accession>
<feature type="signal peptide" evidence="1">
    <location>
        <begin position="1"/>
        <end position="21"/>
    </location>
</feature>
<feature type="chain" id="PRO_5043452568" evidence="1">
    <location>
        <begin position="22"/>
        <end position="199"/>
    </location>
</feature>
<sequence length="199" mass="21881">MPSSCSVLSARLLEIILPASCSRVISQTDSRMQAQTSCVPMAAASDLEAHGHGRDGTPGCWSPLVGRLTGLRKEVVDGFDNLYVKETVYQDVKKWECELAYYQRTGVTARTNDGVIGILRRSFDWLSDEQRRMFLDAATILHARPADHLLAVWGSLQGSLPFATAMLGGLQSSSMVVVDGERNLFVHDSLRQLARTIRG</sequence>
<comment type="caution">
    <text evidence="2">The sequence shown here is derived from an EMBL/GenBank/DDBJ whole genome shotgun (WGS) entry which is preliminary data.</text>
</comment>
<protein>
    <submittedName>
        <fullName evidence="2">Uncharacterized protein</fullName>
    </submittedName>
</protein>
<keyword evidence="1" id="KW-0732">Signal</keyword>
<dbReference type="EMBL" id="JALJOR010000008">
    <property type="protein sequence ID" value="KAK9813160.1"/>
    <property type="molecule type" value="Genomic_DNA"/>
</dbReference>
<dbReference type="Proteomes" id="UP001489004">
    <property type="component" value="Unassembled WGS sequence"/>
</dbReference>
<proteinExistence type="predicted"/>
<keyword evidence="3" id="KW-1185">Reference proteome</keyword>